<sequence>MLHYRLCAAFLFLSLASVAEGLNTTEAIRIFASPLTVGDEIEVRTITLRGWESWTCLLENTARDIVFLNATHLEKADFYGSMRYSSRSRDQLSVEVKDWIFHKQPQVLHFRIRVFTAKSLLITYGYIGAAVSKSIARYYEVPAGMTDVLLEAVQQIRCHGHIYDTTFRQTTIFGQR</sequence>
<reference evidence="2" key="1">
    <citation type="submission" date="2023-06" db="EMBL/GenBank/DDBJ databases">
        <authorList>
            <person name="Delattre M."/>
        </authorList>
    </citation>
    <scope>NUCLEOTIDE SEQUENCE</scope>
    <source>
        <strain evidence="2">AF72</strain>
    </source>
</reference>
<keyword evidence="3" id="KW-1185">Reference proteome</keyword>
<proteinExistence type="predicted"/>
<protein>
    <submittedName>
        <fullName evidence="2">Uncharacterized protein</fullName>
    </submittedName>
</protein>
<evidence type="ECO:0000256" key="1">
    <source>
        <dbReference type="SAM" id="SignalP"/>
    </source>
</evidence>
<gene>
    <name evidence="2" type="ORF">MSPICULIGERA_LOCUS25381</name>
</gene>
<accession>A0AA36DIJ1</accession>
<organism evidence="2 3">
    <name type="scientific">Mesorhabditis spiculigera</name>
    <dbReference type="NCBI Taxonomy" id="96644"/>
    <lineage>
        <taxon>Eukaryota</taxon>
        <taxon>Metazoa</taxon>
        <taxon>Ecdysozoa</taxon>
        <taxon>Nematoda</taxon>
        <taxon>Chromadorea</taxon>
        <taxon>Rhabditida</taxon>
        <taxon>Rhabditina</taxon>
        <taxon>Rhabditomorpha</taxon>
        <taxon>Rhabditoidea</taxon>
        <taxon>Rhabditidae</taxon>
        <taxon>Mesorhabditinae</taxon>
        <taxon>Mesorhabditis</taxon>
    </lineage>
</organism>
<dbReference type="EMBL" id="CATQJA010002710">
    <property type="protein sequence ID" value="CAJ0587412.1"/>
    <property type="molecule type" value="Genomic_DNA"/>
</dbReference>
<dbReference type="Proteomes" id="UP001177023">
    <property type="component" value="Unassembled WGS sequence"/>
</dbReference>
<feature type="non-terminal residue" evidence="2">
    <location>
        <position position="1"/>
    </location>
</feature>
<feature type="chain" id="PRO_5041310632" evidence="1">
    <location>
        <begin position="22"/>
        <end position="176"/>
    </location>
</feature>
<comment type="caution">
    <text evidence="2">The sequence shown here is derived from an EMBL/GenBank/DDBJ whole genome shotgun (WGS) entry which is preliminary data.</text>
</comment>
<evidence type="ECO:0000313" key="3">
    <source>
        <dbReference type="Proteomes" id="UP001177023"/>
    </source>
</evidence>
<dbReference type="AlphaFoldDB" id="A0AA36DIJ1"/>
<keyword evidence="1" id="KW-0732">Signal</keyword>
<feature type="signal peptide" evidence="1">
    <location>
        <begin position="1"/>
        <end position="21"/>
    </location>
</feature>
<evidence type="ECO:0000313" key="2">
    <source>
        <dbReference type="EMBL" id="CAJ0587412.1"/>
    </source>
</evidence>
<name>A0AA36DIJ1_9BILA</name>